<feature type="domain" description="Acyl-CoA dehydrogenase/oxidase C-terminal" evidence="11">
    <location>
        <begin position="283"/>
        <end position="440"/>
    </location>
</feature>
<evidence type="ECO:0000256" key="10">
    <source>
        <dbReference type="RuleBase" id="RU362125"/>
    </source>
</evidence>
<dbReference type="InterPro" id="IPR009100">
    <property type="entry name" value="AcylCoA_DH/oxidase_NM_dom_sf"/>
</dbReference>
<dbReference type="GO" id="GO:0016627">
    <property type="term" value="F:oxidoreductase activity, acting on the CH-CH group of donors"/>
    <property type="evidence" value="ECO:0007669"/>
    <property type="project" value="InterPro"/>
</dbReference>
<accession>A0A1M4VWJ2</accession>
<evidence type="ECO:0000256" key="9">
    <source>
        <dbReference type="ARBA" id="ARBA00069043"/>
    </source>
</evidence>
<protein>
    <recommendedName>
        <fullName evidence="9">3-methylmercaptopropionyl-CoA dehydrogenase</fullName>
        <ecNumber evidence="8">1.3.99.41</ecNumber>
    </recommendedName>
</protein>
<feature type="domain" description="Acyl-CoA oxidase/dehydrogenase middle" evidence="12">
    <location>
        <begin position="162"/>
        <end position="269"/>
    </location>
</feature>
<dbReference type="EMBL" id="FQVF01000003">
    <property type="protein sequence ID" value="SHE73371.1"/>
    <property type="molecule type" value="Genomic_DNA"/>
</dbReference>
<comment type="catalytic activity">
    <reaction evidence="6">
        <text>3-(methylsulfanyl)propanoyl-CoA + oxidized [electron-transfer flavoprotein] + H(+) = 3-(methylsulfanyl)acryloyl-CoA + reduced [electron-transfer flavoprotein]</text>
        <dbReference type="Rhea" id="RHEA:52612"/>
        <dbReference type="Rhea" id="RHEA-COMP:10685"/>
        <dbReference type="Rhea" id="RHEA-COMP:10686"/>
        <dbReference type="ChEBI" id="CHEBI:15378"/>
        <dbReference type="ChEBI" id="CHEBI:57692"/>
        <dbReference type="ChEBI" id="CHEBI:58307"/>
        <dbReference type="ChEBI" id="CHEBI:82815"/>
        <dbReference type="ChEBI" id="CHEBI:84994"/>
        <dbReference type="EC" id="1.3.99.41"/>
    </reaction>
    <physiologicalReaction direction="left-to-right" evidence="6">
        <dbReference type="Rhea" id="RHEA:52613"/>
    </physiologicalReaction>
</comment>
<dbReference type="FunFam" id="2.40.110.10:FF:000031">
    <property type="entry name" value="Acyl-CoA dehydrogenase, putative"/>
    <property type="match status" value="1"/>
</dbReference>
<dbReference type="InterPro" id="IPR013786">
    <property type="entry name" value="AcylCoA_DH/ox_N"/>
</dbReference>
<evidence type="ECO:0000256" key="4">
    <source>
        <dbReference type="ARBA" id="ARBA00022827"/>
    </source>
</evidence>
<name>A0A1M4VWJ2_9GAMM</name>
<evidence type="ECO:0000256" key="3">
    <source>
        <dbReference type="ARBA" id="ARBA00022630"/>
    </source>
</evidence>
<dbReference type="PANTHER" id="PTHR42803:SF1">
    <property type="entry name" value="BROAD-SPECIFICITY LINEAR ACYL-COA DEHYDROGENASE FADE5"/>
    <property type="match status" value="1"/>
</dbReference>
<evidence type="ECO:0000259" key="14">
    <source>
        <dbReference type="Pfam" id="PF12806"/>
    </source>
</evidence>
<sequence>MSVYIAPQQDTIFVLDQLVELDKLAAQYALDDVSLELAEVIVQEAGKLATDVLSPLNTAGDKHGTALVDKQVQQSPGYKEAYQQYVDNGWATLTGPTEFGGQGLPNVLGTAINELWHSANMAFALCPMLSQGAVEALTAHGSPELQELYLHKLISGEWTGTMNLTEPNAGSDLAAIACKAKPEGDHYRIRGQKIYITWGDHQMTSNIVHLVLARLPDAPAGVKGISLFVVPKYLLSDEGEPTELNDARCISLEHKLGIHASPTCTMSFGDNDGAIGYLIGEPNKGLSYMFTMMNHARQSVGLQGLSISERAYQQARQFAKDRTQGTTKDGQKIAIIDYPDVRRMLMAMKSGCEAMRALSLCAAADIDKHHHGDLDAKARVEFYTPIVKGWMTELSQELTSLNIQIHGGMGFVEETGAAQHFRDARILTIYEGTTGIQALDLVGRKTLNDDANALKQLLNEVSNTVSQLSTSTDTTLNQITPRLNRALQKATAVKDWLLAQGKADRQMAANVSVDYLMMMGYLCGGWLMAKSALRAVELSGQNNLNNEANTYSEDFLTAKQGTSHFYAEYYLPRVHQHADTVLSGLSSTFSLDTDQL</sequence>
<dbReference type="PANTHER" id="PTHR42803">
    <property type="entry name" value="ACYL-COA DEHYDROGENASE"/>
    <property type="match status" value="1"/>
</dbReference>
<evidence type="ECO:0000256" key="2">
    <source>
        <dbReference type="ARBA" id="ARBA00009347"/>
    </source>
</evidence>
<dbReference type="Pfam" id="PF02771">
    <property type="entry name" value="Acyl-CoA_dh_N"/>
    <property type="match status" value="1"/>
</dbReference>
<dbReference type="Gene3D" id="1.10.540.10">
    <property type="entry name" value="Acyl-CoA dehydrogenase/oxidase, N-terminal domain"/>
    <property type="match status" value="1"/>
</dbReference>
<feature type="domain" description="Acyl-CoA dehydrogenase/oxidase N-terminal" evidence="13">
    <location>
        <begin position="76"/>
        <end position="157"/>
    </location>
</feature>
<dbReference type="Gene3D" id="2.40.110.10">
    <property type="entry name" value="Butyryl-CoA Dehydrogenase, subunit A, domain 2"/>
    <property type="match status" value="1"/>
</dbReference>
<proteinExistence type="inferred from homology"/>
<dbReference type="AlphaFoldDB" id="A0A1M4VWJ2"/>
<dbReference type="RefSeq" id="WP_072838391.1">
    <property type="nucleotide sequence ID" value="NZ_FQVF01000003.1"/>
</dbReference>
<comment type="cofactor">
    <cofactor evidence="1 10">
        <name>FAD</name>
        <dbReference type="ChEBI" id="CHEBI:57692"/>
    </cofactor>
</comment>
<evidence type="ECO:0000256" key="7">
    <source>
        <dbReference type="ARBA" id="ARBA00058683"/>
    </source>
</evidence>
<reference evidence="16" key="1">
    <citation type="submission" date="2016-11" db="EMBL/GenBank/DDBJ databases">
        <authorList>
            <person name="Varghese N."/>
            <person name="Submissions S."/>
        </authorList>
    </citation>
    <scope>NUCLEOTIDE SEQUENCE [LARGE SCALE GENOMIC DNA]</scope>
    <source>
        <strain evidence="16">DSM 16579</strain>
    </source>
</reference>
<dbReference type="Pfam" id="PF02770">
    <property type="entry name" value="Acyl-CoA_dh_M"/>
    <property type="match status" value="1"/>
</dbReference>
<evidence type="ECO:0000313" key="16">
    <source>
        <dbReference type="Proteomes" id="UP000184517"/>
    </source>
</evidence>
<comment type="similarity">
    <text evidence="2 10">Belongs to the acyl-CoA dehydrogenase family.</text>
</comment>
<evidence type="ECO:0000259" key="12">
    <source>
        <dbReference type="Pfam" id="PF02770"/>
    </source>
</evidence>
<dbReference type="InterPro" id="IPR037069">
    <property type="entry name" value="AcylCoA_DH/ox_N_sf"/>
</dbReference>
<dbReference type="OrthoDB" id="9764895at2"/>
<dbReference type="STRING" id="1122206.SAMN02745753_00766"/>
<gene>
    <name evidence="15" type="ORF">SAMN02745753_00766</name>
</gene>
<dbReference type="SUPFAM" id="SSF47203">
    <property type="entry name" value="Acyl-CoA dehydrogenase C-terminal domain-like"/>
    <property type="match status" value="1"/>
</dbReference>
<keyword evidence="16" id="KW-1185">Reference proteome</keyword>
<dbReference type="Pfam" id="PF00441">
    <property type="entry name" value="Acyl-CoA_dh_1"/>
    <property type="match status" value="1"/>
</dbReference>
<comment type="function">
    <text evidence="7">Involved in the assimilation of dimethylsulphoniopropionate (DMSP), an important compound in the fixation of carbon in marine phytoplankton, by mediating the conversion of 3-(methylthio)propanoyl-CoA (MMPA-CoA) to 3-(methylthio)acryloyl-CoA (MTA-CoA).</text>
</comment>
<dbReference type="InterPro" id="IPR025878">
    <property type="entry name" value="Acyl-CoA_dh-like_C_dom"/>
</dbReference>
<dbReference type="Proteomes" id="UP000184517">
    <property type="component" value="Unassembled WGS sequence"/>
</dbReference>
<dbReference type="Pfam" id="PF12806">
    <property type="entry name" value="Acyl-CoA_dh_C"/>
    <property type="match status" value="1"/>
</dbReference>
<evidence type="ECO:0000256" key="5">
    <source>
        <dbReference type="ARBA" id="ARBA00023002"/>
    </source>
</evidence>
<feature type="domain" description="Acetyl-CoA dehydrogenase-like C-terminal" evidence="14">
    <location>
        <begin position="458"/>
        <end position="591"/>
    </location>
</feature>
<evidence type="ECO:0000256" key="8">
    <source>
        <dbReference type="ARBA" id="ARBA00066694"/>
    </source>
</evidence>
<organism evidence="15 16">
    <name type="scientific">Marinomonas polaris DSM 16579</name>
    <dbReference type="NCBI Taxonomy" id="1122206"/>
    <lineage>
        <taxon>Bacteria</taxon>
        <taxon>Pseudomonadati</taxon>
        <taxon>Pseudomonadota</taxon>
        <taxon>Gammaproteobacteria</taxon>
        <taxon>Oceanospirillales</taxon>
        <taxon>Oceanospirillaceae</taxon>
        <taxon>Marinomonas</taxon>
    </lineage>
</organism>
<dbReference type="GO" id="GO:0050660">
    <property type="term" value="F:flavin adenine dinucleotide binding"/>
    <property type="evidence" value="ECO:0007669"/>
    <property type="project" value="InterPro"/>
</dbReference>
<evidence type="ECO:0000259" key="13">
    <source>
        <dbReference type="Pfam" id="PF02771"/>
    </source>
</evidence>
<dbReference type="EC" id="1.3.99.41" evidence="8"/>
<dbReference type="InterPro" id="IPR036250">
    <property type="entry name" value="AcylCo_DH-like_C"/>
</dbReference>
<keyword evidence="3 10" id="KW-0285">Flavoprotein</keyword>
<dbReference type="InterPro" id="IPR046373">
    <property type="entry name" value="Acyl-CoA_Oxase/DH_mid-dom_sf"/>
</dbReference>
<evidence type="ECO:0000259" key="11">
    <source>
        <dbReference type="Pfam" id="PF00441"/>
    </source>
</evidence>
<dbReference type="InterPro" id="IPR009075">
    <property type="entry name" value="AcylCo_DH/oxidase_C"/>
</dbReference>
<evidence type="ECO:0000256" key="1">
    <source>
        <dbReference type="ARBA" id="ARBA00001974"/>
    </source>
</evidence>
<evidence type="ECO:0000256" key="6">
    <source>
        <dbReference type="ARBA" id="ARBA00051388"/>
    </source>
</evidence>
<dbReference type="InterPro" id="IPR052166">
    <property type="entry name" value="Diverse_Acyl-CoA_DH"/>
</dbReference>
<keyword evidence="5 10" id="KW-0560">Oxidoreductase</keyword>
<keyword evidence="4 10" id="KW-0274">FAD</keyword>
<dbReference type="SUPFAM" id="SSF56645">
    <property type="entry name" value="Acyl-CoA dehydrogenase NM domain-like"/>
    <property type="match status" value="1"/>
</dbReference>
<dbReference type="InterPro" id="IPR006091">
    <property type="entry name" value="Acyl-CoA_Oxase/DH_mid-dom"/>
</dbReference>
<evidence type="ECO:0000313" key="15">
    <source>
        <dbReference type="EMBL" id="SHE73371.1"/>
    </source>
</evidence>
<dbReference type="Gene3D" id="1.20.140.10">
    <property type="entry name" value="Butyryl-CoA Dehydrogenase, subunit A, domain 3"/>
    <property type="match status" value="1"/>
</dbReference>